<evidence type="ECO:0000313" key="1">
    <source>
        <dbReference type="EMBL" id="OQD91052.1"/>
    </source>
</evidence>
<name>A0A1V6QQ20_9EURO</name>
<gene>
    <name evidence="1" type="ORF">PENANT_c001G05939</name>
</gene>
<evidence type="ECO:0000313" key="2">
    <source>
        <dbReference type="Proteomes" id="UP000191672"/>
    </source>
</evidence>
<sequence length="89" mass="10032">MLGLGPPKFGYFVTHSSYTGITDLNDQGRLRLKSAQSCFEQNAPLELRLLASITQVEEAWRGDLVVRFEYALDLWTSGCGNMSRVSCEW</sequence>
<protein>
    <submittedName>
        <fullName evidence="1">Uncharacterized protein</fullName>
    </submittedName>
</protein>
<dbReference type="EMBL" id="MDYN01000001">
    <property type="protein sequence ID" value="OQD91052.1"/>
    <property type="molecule type" value="Genomic_DNA"/>
</dbReference>
<organism evidence="1 2">
    <name type="scientific">Penicillium antarcticum</name>
    <dbReference type="NCBI Taxonomy" id="416450"/>
    <lineage>
        <taxon>Eukaryota</taxon>
        <taxon>Fungi</taxon>
        <taxon>Dikarya</taxon>
        <taxon>Ascomycota</taxon>
        <taxon>Pezizomycotina</taxon>
        <taxon>Eurotiomycetes</taxon>
        <taxon>Eurotiomycetidae</taxon>
        <taxon>Eurotiales</taxon>
        <taxon>Aspergillaceae</taxon>
        <taxon>Penicillium</taxon>
    </lineage>
</organism>
<proteinExistence type="predicted"/>
<comment type="caution">
    <text evidence="1">The sequence shown here is derived from an EMBL/GenBank/DDBJ whole genome shotgun (WGS) entry which is preliminary data.</text>
</comment>
<dbReference type="Proteomes" id="UP000191672">
    <property type="component" value="Unassembled WGS sequence"/>
</dbReference>
<keyword evidence="2" id="KW-1185">Reference proteome</keyword>
<dbReference type="AlphaFoldDB" id="A0A1V6QQ20"/>
<accession>A0A1V6QQ20</accession>
<reference evidence="2" key="1">
    <citation type="journal article" date="2017" name="Nat. Microbiol.">
        <title>Global analysis of biosynthetic gene clusters reveals vast potential of secondary metabolite production in Penicillium species.</title>
        <authorList>
            <person name="Nielsen J.C."/>
            <person name="Grijseels S."/>
            <person name="Prigent S."/>
            <person name="Ji B."/>
            <person name="Dainat J."/>
            <person name="Nielsen K.F."/>
            <person name="Frisvad J.C."/>
            <person name="Workman M."/>
            <person name="Nielsen J."/>
        </authorList>
    </citation>
    <scope>NUCLEOTIDE SEQUENCE [LARGE SCALE GENOMIC DNA]</scope>
    <source>
        <strain evidence="2">IBT 31811</strain>
    </source>
</reference>